<evidence type="ECO:0000313" key="3">
    <source>
        <dbReference type="EMBL" id="PWN57879.1"/>
    </source>
</evidence>
<dbReference type="SUPFAM" id="SSF55874">
    <property type="entry name" value="ATPase domain of HSP90 chaperone/DNA topoisomerase II/histidine kinase"/>
    <property type="match status" value="1"/>
</dbReference>
<feature type="transmembrane region" description="Helical" evidence="1">
    <location>
        <begin position="82"/>
        <end position="110"/>
    </location>
</feature>
<keyword evidence="1" id="KW-0472">Membrane</keyword>
<reference evidence="3 4" key="1">
    <citation type="submission" date="2018-05" db="EMBL/GenBank/DDBJ databases">
        <title>Abyssibacter profundi OUC007T gen. nov., sp. nov, a marine bacterium isolated from seawater of the Mariana Trench.</title>
        <authorList>
            <person name="Zhou S."/>
        </authorList>
    </citation>
    <scope>NUCLEOTIDE SEQUENCE [LARGE SCALE GENOMIC DNA]</scope>
    <source>
        <strain evidence="3 4">OUC007</strain>
    </source>
</reference>
<keyword evidence="1" id="KW-1133">Transmembrane helix</keyword>
<dbReference type="PANTHER" id="PTHR34220">
    <property type="entry name" value="SENSOR HISTIDINE KINASE YPDA"/>
    <property type="match status" value="1"/>
</dbReference>
<feature type="transmembrane region" description="Helical" evidence="1">
    <location>
        <begin position="51"/>
        <end position="70"/>
    </location>
</feature>
<proteinExistence type="predicted"/>
<protein>
    <submittedName>
        <fullName evidence="3">Sensor histidine kinase</fullName>
    </submittedName>
</protein>
<evidence type="ECO:0000259" key="2">
    <source>
        <dbReference type="Pfam" id="PF06580"/>
    </source>
</evidence>
<gene>
    <name evidence="3" type="ORF">DEH80_01720</name>
</gene>
<keyword evidence="4" id="KW-1185">Reference proteome</keyword>
<dbReference type="GO" id="GO:0000155">
    <property type="term" value="F:phosphorelay sensor kinase activity"/>
    <property type="evidence" value="ECO:0007669"/>
    <property type="project" value="InterPro"/>
</dbReference>
<sequence>MNHPATRTAPELLPDFCSGPVLLSVALITQLVAVLIMFVTQPVGAFFWERFALLSLYLQWNGLCGAAVLCQARSWLSRMPTWFVLFASYILLLGVTALLAELSWMLIGVLGWSSMLETDGRWSFVVGSLGVAAIVVAFVLRYFWVQHQWRLEVQAQAESRYLALQARIRPHFLFNTLNTLSALIRKDPRQAESLVDDLSDLFRVSLEKRHRLVPLSEEIETARCYLNIEQVRVGERLKIEWNIPETTLSVPVPVLSLQPLVENAVHHGIMHRDDEGTIRISTELQSSGSGVEYLILTVTNPVPDVPVPSQGSRLALTNLTERLRIAYEGRASLKSERQEHQFRIDMRLPVVSDVRQGVA</sequence>
<name>A0A363UQV8_9GAMM</name>
<evidence type="ECO:0000256" key="1">
    <source>
        <dbReference type="SAM" id="Phobius"/>
    </source>
</evidence>
<keyword evidence="3" id="KW-0808">Transferase</keyword>
<dbReference type="InterPro" id="IPR010559">
    <property type="entry name" value="Sig_transdc_His_kin_internal"/>
</dbReference>
<dbReference type="InterPro" id="IPR050640">
    <property type="entry name" value="Bact_2-comp_sensor_kinase"/>
</dbReference>
<evidence type="ECO:0000313" key="4">
    <source>
        <dbReference type="Proteomes" id="UP000251800"/>
    </source>
</evidence>
<dbReference type="Pfam" id="PF06580">
    <property type="entry name" value="His_kinase"/>
    <property type="match status" value="1"/>
</dbReference>
<dbReference type="RefSeq" id="WP_109718737.1">
    <property type="nucleotide sequence ID" value="NZ_QEQK01000001.1"/>
</dbReference>
<dbReference type="InterPro" id="IPR036890">
    <property type="entry name" value="HATPase_C_sf"/>
</dbReference>
<comment type="caution">
    <text evidence="3">The sequence shown here is derived from an EMBL/GenBank/DDBJ whole genome shotgun (WGS) entry which is preliminary data.</text>
</comment>
<feature type="domain" description="Signal transduction histidine kinase internal region" evidence="2">
    <location>
        <begin position="161"/>
        <end position="237"/>
    </location>
</feature>
<dbReference type="AlphaFoldDB" id="A0A363UQV8"/>
<dbReference type="EMBL" id="QEQK01000001">
    <property type="protein sequence ID" value="PWN57879.1"/>
    <property type="molecule type" value="Genomic_DNA"/>
</dbReference>
<feature type="transmembrane region" description="Helical" evidence="1">
    <location>
        <begin position="21"/>
        <end position="39"/>
    </location>
</feature>
<dbReference type="GO" id="GO:0016020">
    <property type="term" value="C:membrane"/>
    <property type="evidence" value="ECO:0007669"/>
    <property type="project" value="InterPro"/>
</dbReference>
<dbReference type="PANTHER" id="PTHR34220:SF7">
    <property type="entry name" value="SENSOR HISTIDINE KINASE YPDA"/>
    <property type="match status" value="1"/>
</dbReference>
<keyword evidence="1" id="KW-0812">Transmembrane</keyword>
<accession>A0A363UQV8</accession>
<organism evidence="3 4">
    <name type="scientific">Abyssibacter profundi</name>
    <dbReference type="NCBI Taxonomy" id="2182787"/>
    <lineage>
        <taxon>Bacteria</taxon>
        <taxon>Pseudomonadati</taxon>
        <taxon>Pseudomonadota</taxon>
        <taxon>Gammaproteobacteria</taxon>
        <taxon>Chromatiales</taxon>
        <taxon>Oceanococcaceae</taxon>
        <taxon>Abyssibacter</taxon>
    </lineage>
</organism>
<dbReference type="Proteomes" id="UP000251800">
    <property type="component" value="Unassembled WGS sequence"/>
</dbReference>
<keyword evidence="3" id="KW-0418">Kinase</keyword>
<feature type="transmembrane region" description="Helical" evidence="1">
    <location>
        <begin position="122"/>
        <end position="144"/>
    </location>
</feature>
<dbReference type="OrthoDB" id="2514702at2"/>
<dbReference type="Gene3D" id="3.30.565.10">
    <property type="entry name" value="Histidine kinase-like ATPase, C-terminal domain"/>
    <property type="match status" value="1"/>
</dbReference>